<evidence type="ECO:0000313" key="2">
    <source>
        <dbReference type="Proteomes" id="UP001164959"/>
    </source>
</evidence>
<gene>
    <name evidence="1" type="ORF">OJ254_01230</name>
</gene>
<evidence type="ECO:0000313" key="1">
    <source>
        <dbReference type="EMBL" id="UZJ29365.1"/>
    </source>
</evidence>
<sequence length="146" mass="16322">MPLFMSGVQLNLTTLEEIERRLDAPVMESDRDRVRALIEDASAVVSAYAGFPDGWPIGRNVPKSIQIICRQVVLRCFNNPMGITSESMGDYSYRRSSNAVAGLQLTLDEKKQIDFAMNRSPVKSVHVGSGITWKDRAYWGGFTYAD</sequence>
<proteinExistence type="predicted"/>
<keyword evidence="2" id="KW-1185">Reference proteome</keyword>
<dbReference type="Proteomes" id="UP001164959">
    <property type="component" value="Chromosome"/>
</dbReference>
<reference evidence="1" key="1">
    <citation type="submission" date="2022-11" db="EMBL/GenBank/DDBJ databases">
        <title>Identification and genomic analyses of a novel endophytic actinobacterium Streptomyces endophytica sp. nov. with potential for biocontrol of Yam anthracnose.</title>
        <authorList>
            <person name="Huang X."/>
        </authorList>
    </citation>
    <scope>NUCLEOTIDE SEQUENCE</scope>
    <source>
        <strain evidence="1">HNM0140</strain>
    </source>
</reference>
<protein>
    <submittedName>
        <fullName evidence="1">Phage Gp19/Gp15/Gp42 family protein</fullName>
    </submittedName>
</protein>
<dbReference type="EMBL" id="CP110636">
    <property type="protein sequence ID" value="UZJ29365.1"/>
    <property type="molecule type" value="Genomic_DNA"/>
</dbReference>
<accession>A0ABY6P7H8</accession>
<dbReference type="InterPro" id="IPR018963">
    <property type="entry name" value="Mycophage_D29_Gp19"/>
</dbReference>
<dbReference type="RefSeq" id="WP_265360905.1">
    <property type="nucleotide sequence ID" value="NZ_CP110636.1"/>
</dbReference>
<name>A0ABY6P7H8_9ACTN</name>
<dbReference type="Pfam" id="PF09355">
    <property type="entry name" value="Phage_Gp19"/>
    <property type="match status" value="1"/>
</dbReference>
<organism evidence="1 2">
    <name type="scientific">Streptomyces endophytica</name>
    <dbReference type="NCBI Taxonomy" id="2991496"/>
    <lineage>
        <taxon>Bacteria</taxon>
        <taxon>Bacillati</taxon>
        <taxon>Actinomycetota</taxon>
        <taxon>Actinomycetes</taxon>
        <taxon>Kitasatosporales</taxon>
        <taxon>Streptomycetaceae</taxon>
        <taxon>Streptomyces</taxon>
    </lineage>
</organism>